<dbReference type="InterPro" id="IPR040508">
    <property type="entry name" value="AbiJ_NTD5"/>
</dbReference>
<gene>
    <name evidence="3" type="ORF">JOD01_002465</name>
</gene>
<dbReference type="EMBL" id="JAFBEB010000008">
    <property type="protein sequence ID" value="MBM7590853.1"/>
    <property type="molecule type" value="Genomic_DNA"/>
</dbReference>
<reference evidence="3" key="1">
    <citation type="submission" date="2021-01" db="EMBL/GenBank/DDBJ databases">
        <title>Genomic Encyclopedia of Type Strains, Phase IV (KMG-IV): sequencing the most valuable type-strain genomes for metagenomic binning, comparative biology and taxonomic classification.</title>
        <authorList>
            <person name="Goeker M."/>
        </authorList>
    </citation>
    <scope>NUCLEOTIDE SEQUENCE</scope>
    <source>
        <strain evidence="3">DSM 25523</strain>
    </source>
</reference>
<comment type="caution">
    <text evidence="3">The sequence shown here is derived from an EMBL/GenBank/DDBJ whole genome shotgun (WGS) entry which is preliminary data.</text>
</comment>
<evidence type="ECO:0000313" key="4">
    <source>
        <dbReference type="Proteomes" id="UP000717624"/>
    </source>
</evidence>
<organism evidence="3 4">
    <name type="scientific">Brevibacillus fulvus</name>
    <dbReference type="NCBI Taxonomy" id="1125967"/>
    <lineage>
        <taxon>Bacteria</taxon>
        <taxon>Bacillati</taxon>
        <taxon>Bacillota</taxon>
        <taxon>Bacilli</taxon>
        <taxon>Bacillales</taxon>
        <taxon>Paenibacillaceae</taxon>
        <taxon>Brevibacillus</taxon>
    </lineage>
</organism>
<dbReference type="RefSeq" id="WP_204518605.1">
    <property type="nucleotide sequence ID" value="NZ_BAABIN010000005.1"/>
</dbReference>
<evidence type="ECO:0000313" key="3">
    <source>
        <dbReference type="EMBL" id="MBM7590853.1"/>
    </source>
</evidence>
<protein>
    <recommendedName>
        <fullName evidence="5">Abortive infection protein-like C-terminal domain-containing protein</fullName>
    </recommendedName>
</protein>
<evidence type="ECO:0000259" key="1">
    <source>
        <dbReference type="Pfam" id="PF14355"/>
    </source>
</evidence>
<sequence length="257" mass="29231">MLKTENKNRLIYALSLIIEAKFDASDWTKLAYEIDEVDAIEGHNRLIRSLNWGDPDYTQNVIEVLKRIGRNTEKLVFIAEKVNLEGWLQARRPDLYKELFDDSEPSHILDENPLDTDSFDVTKQISRIYNSLEEDPELALGTTKEMIETVLKTILSGKAENLDKLEMPELIKLVQSHLKLIPDDVAQANKATDTVKRTLNNLGQIVIGITELRNAYGTGHGKVKNESGLKPYHARLVVNAGVTLARFLMEVYQDQKK</sequence>
<dbReference type="AlphaFoldDB" id="A0A939BSU9"/>
<accession>A0A939BSU9</accession>
<feature type="domain" description="Abortive infection protein-like C-terminal" evidence="1">
    <location>
        <begin position="168"/>
        <end position="249"/>
    </location>
</feature>
<feature type="domain" description="AbiJ N-terminal" evidence="2">
    <location>
        <begin position="5"/>
        <end position="91"/>
    </location>
</feature>
<proteinExistence type="predicted"/>
<evidence type="ECO:0008006" key="5">
    <source>
        <dbReference type="Google" id="ProtNLM"/>
    </source>
</evidence>
<dbReference type="Proteomes" id="UP000717624">
    <property type="component" value="Unassembled WGS sequence"/>
</dbReference>
<dbReference type="Pfam" id="PF18865">
    <property type="entry name" value="AbiJ_NTD5"/>
    <property type="match status" value="1"/>
</dbReference>
<keyword evidence="4" id="KW-1185">Reference proteome</keyword>
<name>A0A939BSU9_9BACL</name>
<dbReference type="Pfam" id="PF14355">
    <property type="entry name" value="Abi_C"/>
    <property type="match status" value="1"/>
</dbReference>
<evidence type="ECO:0000259" key="2">
    <source>
        <dbReference type="Pfam" id="PF18865"/>
    </source>
</evidence>
<dbReference type="InterPro" id="IPR026001">
    <property type="entry name" value="Abi-like_C"/>
</dbReference>